<dbReference type="GO" id="GO:0042742">
    <property type="term" value="P:defense response to bacterium"/>
    <property type="evidence" value="ECO:0007669"/>
    <property type="project" value="UniProtKB-ARBA"/>
</dbReference>
<dbReference type="HOGENOM" id="CLU_000427_4_0_1"/>
<evidence type="ECO:0000256" key="4">
    <source>
        <dbReference type="ARBA" id="ARBA00022821"/>
    </source>
</evidence>
<dbReference type="InterPro" id="IPR055414">
    <property type="entry name" value="LRR_R13L4/SHOC2-like"/>
</dbReference>
<dbReference type="GO" id="GO:0009626">
    <property type="term" value="P:plant-type hypersensitive response"/>
    <property type="evidence" value="ECO:0007669"/>
    <property type="project" value="UniProtKB-ARBA"/>
</dbReference>
<dbReference type="Gene3D" id="3.80.10.10">
    <property type="entry name" value="Ribonuclease Inhibitor"/>
    <property type="match status" value="1"/>
</dbReference>
<dbReference type="GO" id="GO:0005524">
    <property type="term" value="F:ATP binding"/>
    <property type="evidence" value="ECO:0007669"/>
    <property type="project" value="UniProtKB-KW"/>
</dbReference>
<sequence>MAQILGGLVNIVVTPIYNAIFKHALYPFKVTRNVENLEKATKKLIAKRDDVENKISNDERSGMRIKSEARRWLEDVNTTISEEADINQKYESRGMTFGGCSMNCWSNYKISKRASQKLLEVKEHYIADMSVVGDQPSPEPVQKIPIPCDHVMDNDNNLREALDYIKNDPVGIIGIWGVGGVGKTHLLNKINNSFLGDSSFHSIIYVIASKECSVQKIQAEIVKKLNLRKDDDVKFQAHIISEFLDGKNFLLLLDDLWERIDLLEVGIPTLGIENNLKRKVVLTTRSQDVCGQMEVRKQIKVACLRDEEAWKLFLEKVDEETLPSSSLIELAKQVVKELKGLPLALVTVGRAMYAKRDPVLWEHTIDYMKGACRDKDGPLSMETVFRQLKFSYDSLRNDTLKRCFLTCALWPEDVFIATDELDQCWMGLGLVDKDDIQSSYREACNVRSELQSACLLESWHTSRVITMHDVVRDMALWICCGCSEKNDNWVVHAQVGKNLSRRTIPWSKAECVSLMWNRIEELPPMDSNYFPAKLRTLCLQGNRLDGRIVETLKNFTALTYLDLCSNSLTNIPGEICALANLEYLDLGYNSGICEVPTCFRELSKLKFLYLSCTNVWRIPEDVISSLKALQVIDLTPKPKPWNRYGNRENHADHMPSVVLIQELTKLSKLKAVGITVESVSSYEALKEYPNLPIRRLVLNIEERESVFYLLTGPLSDHLAQMTLHKLEIYRSSMEEIIIERHESGGHLEQNYSFDALNQLDLQFLENLKVITWKGIRPELLFHRLTVLYTIDCDQLEDISWALHLPFLEELWVQGCGKMRHAIRNISKQESSMQSIDTFPRLVSMLFANNDGLVSICDSDVTFPSLKSLRVTNCENLKRLPFRRQQSLPPKLQVIYSDSVEWWDNLEWEEEGIRPMLEPLLKIVS</sequence>
<evidence type="ECO:0000256" key="2">
    <source>
        <dbReference type="ARBA" id="ARBA00022614"/>
    </source>
</evidence>
<keyword evidence="5" id="KW-0067">ATP-binding</keyword>
<dbReference type="EMBL" id="AP005547">
    <property type="protein sequence ID" value="BAD25932.1"/>
    <property type="molecule type" value="Genomic_DNA"/>
</dbReference>
<evidence type="ECO:0000256" key="3">
    <source>
        <dbReference type="ARBA" id="ARBA00022737"/>
    </source>
</evidence>
<evidence type="ECO:0000259" key="6">
    <source>
        <dbReference type="Pfam" id="PF00931"/>
    </source>
</evidence>
<comment type="similarity">
    <text evidence="1">Belongs to the disease resistance NB-LRR family.</text>
</comment>
<dbReference type="KEGG" id="osa:4346585"/>
<dbReference type="Gramene" id="Os09t0272900-01">
    <property type="protein sequence ID" value="Os09t0272900-01"/>
    <property type="gene ID" value="Os09g0272900"/>
</dbReference>
<dbReference type="InterPro" id="IPR036388">
    <property type="entry name" value="WH-like_DNA-bd_sf"/>
</dbReference>
<dbReference type="Gene3D" id="1.10.10.10">
    <property type="entry name" value="Winged helix-like DNA-binding domain superfamily/Winged helix DNA-binding domain"/>
    <property type="match status" value="1"/>
</dbReference>
<keyword evidence="4" id="KW-0611">Plant defense</keyword>
<dbReference type="SUPFAM" id="SSF52058">
    <property type="entry name" value="L domain-like"/>
    <property type="match status" value="1"/>
</dbReference>
<dbReference type="EMBL" id="CM000146">
    <property type="protein sequence ID" value="EAZ44005.1"/>
    <property type="molecule type" value="Genomic_DNA"/>
</dbReference>
<proteinExistence type="inferred from homology"/>
<reference evidence="11" key="5">
    <citation type="journal article" date="2008" name="Nucleic Acids Res.">
        <title>The rice annotation project database (RAP-DB): 2008 update.</title>
        <authorList>
            <consortium name="The rice annotation project (RAP)"/>
        </authorList>
    </citation>
    <scope>GENOME REANNOTATION</scope>
    <source>
        <strain evidence="11">cv. Nipponbare</strain>
    </source>
</reference>
<gene>
    <name evidence="8" type="ORF">OJ1031_C12.11</name>
    <name evidence="10" type="ORF">OsJ_28628</name>
    <name evidence="9" type="ORF">P0515A04.36</name>
</gene>
<name>A3BWR6_ORYSJ</name>
<evidence type="ECO:0000313" key="11">
    <source>
        <dbReference type="Proteomes" id="UP000000763"/>
    </source>
</evidence>
<feature type="domain" description="NB-ARC" evidence="6">
    <location>
        <begin position="166"/>
        <end position="321"/>
    </location>
</feature>
<dbReference type="InterPro" id="IPR001611">
    <property type="entry name" value="Leu-rich_rpt"/>
</dbReference>
<dbReference type="InterPro" id="IPR042197">
    <property type="entry name" value="Apaf_helical"/>
</dbReference>
<dbReference type="InterPro" id="IPR032675">
    <property type="entry name" value="LRR_dom_sf"/>
</dbReference>
<dbReference type="AlphaFoldDB" id="A3BWR6"/>
<dbReference type="EMBL" id="AP005788">
    <property type="protein sequence ID" value="BAD26214.1"/>
    <property type="molecule type" value="Genomic_DNA"/>
</dbReference>
<dbReference type="GO" id="GO:0002758">
    <property type="term" value="P:innate immune response-activating signaling pathway"/>
    <property type="evidence" value="ECO:0007669"/>
    <property type="project" value="UniProtKB-ARBA"/>
</dbReference>
<dbReference type="PANTHER" id="PTHR33463:SF207">
    <property type="entry name" value="AAA+ ATPASE DOMAIN-CONTAINING PROTEIN"/>
    <property type="match status" value="1"/>
</dbReference>
<dbReference type="FunFam" id="1.10.10.10:FF:000322">
    <property type="entry name" value="Probable disease resistance protein At1g63360"/>
    <property type="match status" value="1"/>
</dbReference>
<evidence type="ECO:0000313" key="10">
    <source>
        <dbReference type="EMBL" id="EAZ44005.1"/>
    </source>
</evidence>
<dbReference type="FunFam" id="3.40.50.300:FF:001091">
    <property type="entry name" value="Probable disease resistance protein At1g61300"/>
    <property type="match status" value="1"/>
</dbReference>
<dbReference type="InterPro" id="IPR027417">
    <property type="entry name" value="P-loop_NTPase"/>
</dbReference>
<dbReference type="Gene3D" id="3.40.50.300">
    <property type="entry name" value="P-loop containing nucleotide triphosphate hydrolases"/>
    <property type="match status" value="1"/>
</dbReference>
<reference evidence="11" key="3">
    <citation type="journal article" date="2005" name="Nature">
        <title>The map-based sequence of the rice genome.</title>
        <authorList>
            <consortium name="International rice genome sequencing project (IRGSP)"/>
            <person name="Matsumoto T."/>
            <person name="Wu J."/>
            <person name="Kanamori H."/>
            <person name="Katayose Y."/>
            <person name="Fujisawa M."/>
            <person name="Namiki N."/>
            <person name="Mizuno H."/>
            <person name="Yamamoto K."/>
            <person name="Antonio B.A."/>
            <person name="Baba T."/>
            <person name="Sakata K."/>
            <person name="Nagamura Y."/>
            <person name="Aoki H."/>
            <person name="Arikawa K."/>
            <person name="Arita K."/>
            <person name="Bito T."/>
            <person name="Chiden Y."/>
            <person name="Fujitsuka N."/>
            <person name="Fukunaka R."/>
            <person name="Hamada M."/>
            <person name="Harada C."/>
            <person name="Hayashi A."/>
            <person name="Hijishita S."/>
            <person name="Honda M."/>
            <person name="Hosokawa S."/>
            <person name="Ichikawa Y."/>
            <person name="Idonuma A."/>
            <person name="Iijima M."/>
            <person name="Ikeda M."/>
            <person name="Ikeno M."/>
            <person name="Ito K."/>
            <person name="Ito S."/>
            <person name="Ito T."/>
            <person name="Ito Y."/>
            <person name="Ito Y."/>
            <person name="Iwabuchi A."/>
            <person name="Kamiya K."/>
            <person name="Karasawa W."/>
            <person name="Kurita K."/>
            <person name="Katagiri S."/>
            <person name="Kikuta A."/>
            <person name="Kobayashi H."/>
            <person name="Kobayashi N."/>
            <person name="Machita K."/>
            <person name="Maehara T."/>
            <person name="Masukawa M."/>
            <person name="Mizubayashi T."/>
            <person name="Mukai Y."/>
            <person name="Nagasaki H."/>
            <person name="Nagata Y."/>
            <person name="Naito S."/>
            <person name="Nakashima M."/>
            <person name="Nakama Y."/>
            <person name="Nakamichi Y."/>
            <person name="Nakamura M."/>
            <person name="Meguro A."/>
            <person name="Negishi M."/>
            <person name="Ohta I."/>
            <person name="Ohta T."/>
            <person name="Okamoto M."/>
            <person name="Ono N."/>
            <person name="Saji S."/>
            <person name="Sakaguchi M."/>
            <person name="Sakai K."/>
            <person name="Shibata M."/>
            <person name="Shimokawa T."/>
            <person name="Song J."/>
            <person name="Takazaki Y."/>
            <person name="Terasawa K."/>
            <person name="Tsugane M."/>
            <person name="Tsuji K."/>
            <person name="Ueda S."/>
            <person name="Waki K."/>
            <person name="Yamagata H."/>
            <person name="Yamamoto M."/>
            <person name="Yamamoto S."/>
            <person name="Yamane H."/>
            <person name="Yoshiki S."/>
            <person name="Yoshihara R."/>
            <person name="Yukawa K."/>
            <person name="Zhong H."/>
            <person name="Yano M."/>
            <person name="Yuan Q."/>
            <person name="Ouyang S."/>
            <person name="Liu J."/>
            <person name="Jones K.M."/>
            <person name="Gansberger K."/>
            <person name="Moffat K."/>
            <person name="Hill J."/>
            <person name="Bera J."/>
            <person name="Fadrosh D."/>
            <person name="Jin S."/>
            <person name="Johri S."/>
            <person name="Kim M."/>
            <person name="Overton L."/>
            <person name="Reardon M."/>
            <person name="Tsitrin T."/>
            <person name="Vuong H."/>
            <person name="Weaver B."/>
            <person name="Ciecko A."/>
            <person name="Tallon L."/>
            <person name="Jackson J."/>
            <person name="Pai G."/>
            <person name="Aken S.V."/>
            <person name="Utterback T."/>
            <person name="Reidmuller S."/>
            <person name="Feldblyum T."/>
            <person name="Hsiao J."/>
            <person name="Zismann V."/>
            <person name="Iobst S."/>
            <person name="de Vazeille A.R."/>
            <person name="Buell C.R."/>
            <person name="Ying K."/>
            <person name="Li Y."/>
            <person name="Lu T."/>
            <person name="Huang Y."/>
            <person name="Zhao Q."/>
            <person name="Feng Q."/>
            <person name="Zhang L."/>
            <person name="Zhu J."/>
            <person name="Weng Q."/>
            <person name="Mu J."/>
            <person name="Lu Y."/>
            <person name="Fan D."/>
            <person name="Liu Y."/>
            <person name="Guan J."/>
            <person name="Zhang Y."/>
            <person name="Yu S."/>
            <person name="Liu X."/>
            <person name="Zhang Y."/>
            <person name="Hong G."/>
            <person name="Han B."/>
            <person name="Choisne N."/>
            <person name="Demange N."/>
            <person name="Orjeda G."/>
            <person name="Samain S."/>
            <person name="Cattolico L."/>
            <person name="Pelletier E."/>
            <person name="Couloux A."/>
            <person name="Segurens B."/>
            <person name="Wincker P."/>
            <person name="D'Hont A."/>
            <person name="Scarpelli C."/>
            <person name="Weissenbach J."/>
            <person name="Salanoubat M."/>
            <person name="Quetier F."/>
            <person name="Yu Y."/>
            <person name="Kim H.R."/>
            <person name="Rambo T."/>
            <person name="Currie J."/>
            <person name="Collura K."/>
            <person name="Luo M."/>
            <person name="Yang T."/>
            <person name="Ammiraju J.S.S."/>
            <person name="Engler F."/>
            <person name="Soderlund C."/>
            <person name="Wing R.A."/>
            <person name="Palmer L.E."/>
            <person name="de la Bastide M."/>
            <person name="Spiegel L."/>
            <person name="Nascimento L."/>
            <person name="Zutavern T."/>
            <person name="O'Shaughnessy A."/>
            <person name="Dike S."/>
            <person name="Dedhia N."/>
            <person name="Preston R."/>
            <person name="Balija V."/>
            <person name="McCombie W.R."/>
            <person name="Chow T."/>
            <person name="Chen H."/>
            <person name="Chung M."/>
            <person name="Chen C."/>
            <person name="Shaw J."/>
            <person name="Wu H."/>
            <person name="Hsiao K."/>
            <person name="Chao Y."/>
            <person name="Chu M."/>
            <person name="Cheng C."/>
            <person name="Hour A."/>
            <person name="Lee P."/>
            <person name="Lin S."/>
            <person name="Lin Y."/>
            <person name="Liou J."/>
            <person name="Liu S."/>
            <person name="Hsing Y."/>
            <person name="Raghuvanshi S."/>
            <person name="Mohanty A."/>
            <person name="Bharti A.K."/>
            <person name="Gaur A."/>
            <person name="Gupta V."/>
            <person name="Kumar D."/>
            <person name="Ravi V."/>
            <person name="Vij S."/>
            <person name="Kapur A."/>
            <person name="Khurana P."/>
            <person name="Khurana P."/>
            <person name="Khurana J.P."/>
            <person name="Tyagi A.K."/>
            <person name="Gaikwad K."/>
            <person name="Singh A."/>
            <person name="Dalal V."/>
            <person name="Srivastava S."/>
            <person name="Dixit A."/>
            <person name="Pal A.K."/>
            <person name="Ghazi I.A."/>
            <person name="Yadav M."/>
            <person name="Pandit A."/>
            <person name="Bhargava A."/>
            <person name="Sureshbabu K."/>
            <person name="Batra K."/>
            <person name="Sharma T.R."/>
            <person name="Mohapatra T."/>
            <person name="Singh N.K."/>
            <person name="Messing J."/>
            <person name="Nelson A.B."/>
            <person name="Fuks G."/>
            <person name="Kavchok S."/>
            <person name="Keizer G."/>
            <person name="Linton E."/>
            <person name="Llaca V."/>
            <person name="Song R."/>
            <person name="Tanyolac B."/>
            <person name="Young S."/>
            <person name="Ho-Il K."/>
            <person name="Hahn J.H."/>
            <person name="Sangsakoo G."/>
            <person name="Vanavichit A."/>
            <person name="de Mattos Luiz.A.T."/>
            <person name="Zimmer P.D."/>
            <person name="Malone G."/>
            <person name="Dellagostin O."/>
            <person name="de Oliveira A.C."/>
            <person name="Bevan M."/>
            <person name="Bancroft I."/>
            <person name="Minx P."/>
            <person name="Cordum H."/>
            <person name="Wilson R."/>
            <person name="Cheng Z."/>
            <person name="Jin W."/>
            <person name="Jiang J."/>
            <person name="Leong S.A."/>
            <person name="Iwama H."/>
            <person name="Gojobori T."/>
            <person name="Itoh T."/>
            <person name="Niimura Y."/>
            <person name="Fujii Y."/>
            <person name="Habara T."/>
            <person name="Sakai H."/>
            <person name="Sato Y."/>
            <person name="Wilson G."/>
            <person name="Kumar K."/>
            <person name="McCouch S."/>
            <person name="Juretic N."/>
            <person name="Hoen D."/>
            <person name="Wright S."/>
            <person name="Bruskiewich R."/>
            <person name="Bureau T."/>
            <person name="Miyao A."/>
            <person name="Hirochika H."/>
            <person name="Nishikawa T."/>
            <person name="Kadowaki K."/>
            <person name="Sugiura M."/>
            <person name="Burr B."/>
            <person name="Sasaki T."/>
        </authorList>
    </citation>
    <scope>NUCLEOTIDE SEQUENCE [LARGE SCALE GENOMIC DNA]</scope>
    <source>
        <strain evidence="11">cv. Nipponbare</strain>
    </source>
</reference>
<dbReference type="GeneID" id="4346585"/>
<dbReference type="Gene3D" id="1.10.8.430">
    <property type="entry name" value="Helical domain of apoptotic protease-activating factors"/>
    <property type="match status" value="1"/>
</dbReference>
<evidence type="ECO:0000256" key="5">
    <source>
        <dbReference type="ARBA" id="ARBA00022840"/>
    </source>
</evidence>
<dbReference type="SUPFAM" id="SSF52540">
    <property type="entry name" value="P-loop containing nucleoside triphosphate hydrolases"/>
    <property type="match status" value="1"/>
</dbReference>
<keyword evidence="3" id="KW-0677">Repeat</keyword>
<dbReference type="GO" id="GO:0043531">
    <property type="term" value="F:ADP binding"/>
    <property type="evidence" value="ECO:0007669"/>
    <property type="project" value="InterPro"/>
</dbReference>
<dbReference type="Pfam" id="PF23598">
    <property type="entry name" value="LRR_14"/>
    <property type="match status" value="1"/>
</dbReference>
<dbReference type="SMART" id="SM00369">
    <property type="entry name" value="LRR_TYP"/>
    <property type="match status" value="2"/>
</dbReference>
<evidence type="ECO:0000313" key="9">
    <source>
        <dbReference type="EMBL" id="BAD26214.1"/>
    </source>
</evidence>
<feature type="domain" description="Disease resistance R13L4/SHOC-2-like LRR" evidence="7">
    <location>
        <begin position="533"/>
        <end position="694"/>
    </location>
</feature>
<dbReference type="SMR" id="A3BWR6"/>
<accession>A3BWR6</accession>
<dbReference type="InterPro" id="IPR050905">
    <property type="entry name" value="Plant_NBS-LRR"/>
</dbReference>
<reference evidence="8" key="1">
    <citation type="submission" date="2002-07" db="EMBL/GenBank/DDBJ databases">
        <title>Oryza sativa nipponbare(GA3) genomic DNA, chromosome 9, BAC clone:OJ1031_C12.</title>
        <authorList>
            <person name="Sasaki T."/>
            <person name="Matsumoto T."/>
            <person name="Hattori M."/>
            <person name="Sakaki Y."/>
            <person name="Katayose Y."/>
        </authorList>
    </citation>
    <scope>NUCLEOTIDE SEQUENCE</scope>
</reference>
<dbReference type="InterPro" id="IPR003591">
    <property type="entry name" value="Leu-rich_rpt_typical-subtyp"/>
</dbReference>
<evidence type="ECO:0000259" key="7">
    <source>
        <dbReference type="Pfam" id="PF23598"/>
    </source>
</evidence>
<dbReference type="InterPro" id="IPR002182">
    <property type="entry name" value="NB-ARC"/>
</dbReference>
<dbReference type="Proteomes" id="UP000007752">
    <property type="component" value="Chromosome 9"/>
</dbReference>
<keyword evidence="2" id="KW-0433">Leucine-rich repeat</keyword>
<reference evidence="10" key="6">
    <citation type="submission" date="2008-12" db="EMBL/GenBank/DDBJ databases">
        <title>Improved gene annotation of the rice (Oryza sativa) genomes.</title>
        <authorList>
            <person name="Wang J."/>
            <person name="Li R."/>
            <person name="Fan W."/>
            <person name="Huang Q."/>
            <person name="Zhang J."/>
            <person name="Zhou Y."/>
            <person name="Hu Y."/>
            <person name="Zi S."/>
            <person name="Li J."/>
            <person name="Ni P."/>
            <person name="Zheng H."/>
            <person name="Zhang Y."/>
            <person name="Zhao M."/>
            <person name="Hao Q."/>
            <person name="McDermott J."/>
            <person name="Samudrala R."/>
            <person name="Kristiansen K."/>
            <person name="Wong G.K.-S."/>
        </authorList>
    </citation>
    <scope>NUCLEOTIDE SEQUENCE</scope>
</reference>
<dbReference type="Pfam" id="PF00931">
    <property type="entry name" value="NB-ARC"/>
    <property type="match status" value="1"/>
</dbReference>
<reference evidence="10" key="4">
    <citation type="journal article" date="2005" name="PLoS Biol.">
        <title>The genomes of Oryza sativa: a history of duplications.</title>
        <authorList>
            <person name="Yu J."/>
            <person name="Wang J."/>
            <person name="Lin W."/>
            <person name="Li S."/>
            <person name="Li H."/>
            <person name="Zhou J."/>
            <person name="Ni P."/>
            <person name="Dong W."/>
            <person name="Hu S."/>
            <person name="Zeng C."/>
            <person name="Zhang J."/>
            <person name="Zhang Y."/>
            <person name="Li R."/>
            <person name="Xu Z."/>
            <person name="Li S."/>
            <person name="Li X."/>
            <person name="Zheng H."/>
            <person name="Cong L."/>
            <person name="Lin L."/>
            <person name="Yin J."/>
            <person name="Geng J."/>
            <person name="Li G."/>
            <person name="Shi J."/>
            <person name="Liu J."/>
            <person name="Lv H."/>
            <person name="Li J."/>
            <person name="Wang J."/>
            <person name="Deng Y."/>
            <person name="Ran L."/>
            <person name="Shi X."/>
            <person name="Wang X."/>
            <person name="Wu Q."/>
            <person name="Li C."/>
            <person name="Ren X."/>
            <person name="Wang J."/>
            <person name="Wang X."/>
            <person name="Li D."/>
            <person name="Liu D."/>
            <person name="Zhang X."/>
            <person name="Ji Z."/>
            <person name="Zhao W."/>
            <person name="Sun Y."/>
            <person name="Zhang Z."/>
            <person name="Bao J."/>
            <person name="Han Y."/>
            <person name="Dong L."/>
            <person name="Ji J."/>
            <person name="Chen P."/>
            <person name="Wu S."/>
            <person name="Liu J."/>
            <person name="Xiao Y."/>
            <person name="Bu D."/>
            <person name="Tan J."/>
            <person name="Yang L."/>
            <person name="Ye C."/>
            <person name="Zhang J."/>
            <person name="Xu J."/>
            <person name="Zhou Y."/>
            <person name="Yu Y."/>
            <person name="Zhang B."/>
            <person name="Zhuang S."/>
            <person name="Wei H."/>
            <person name="Liu B."/>
            <person name="Lei M."/>
            <person name="Yu H."/>
            <person name="Li Y."/>
            <person name="Xu H."/>
            <person name="Wei S."/>
            <person name="He X."/>
            <person name="Fang L."/>
            <person name="Zhang Z."/>
            <person name="Zhang Y."/>
            <person name="Huang X."/>
            <person name="Su Z."/>
            <person name="Tong W."/>
            <person name="Li J."/>
            <person name="Tong Z."/>
            <person name="Li S."/>
            <person name="Ye J."/>
            <person name="Wang L."/>
            <person name="Fang L."/>
            <person name="Lei T."/>
            <person name="Chen C."/>
            <person name="Chen H."/>
            <person name="Xu Z."/>
            <person name="Li H."/>
            <person name="Huang H."/>
            <person name="Zhang F."/>
            <person name="Xu H."/>
            <person name="Li N."/>
            <person name="Zhao C."/>
            <person name="Li S."/>
            <person name="Dong L."/>
            <person name="Huang Y."/>
            <person name="Li L."/>
            <person name="Xi Y."/>
            <person name="Qi Q."/>
            <person name="Li W."/>
            <person name="Zhang B."/>
            <person name="Hu W."/>
            <person name="Zhang Y."/>
            <person name="Tian X."/>
            <person name="Jiao Y."/>
            <person name="Liang X."/>
            <person name="Jin J."/>
            <person name="Gao L."/>
            <person name="Zheng W."/>
            <person name="Hao B."/>
            <person name="Liu S."/>
            <person name="Wang W."/>
            <person name="Yuan L."/>
            <person name="Cao M."/>
            <person name="McDermott J."/>
            <person name="Samudrala R."/>
            <person name="Wang J."/>
            <person name="Wong G.K."/>
            <person name="Yang H."/>
        </authorList>
    </citation>
    <scope>NUCLEOTIDE SEQUENCE [LARGE SCALE GENOMIC DNA]</scope>
</reference>
<keyword evidence="5" id="KW-0547">Nucleotide-binding</keyword>
<dbReference type="PROSITE" id="PS51450">
    <property type="entry name" value="LRR"/>
    <property type="match status" value="1"/>
</dbReference>
<dbReference type="Proteomes" id="UP000000763">
    <property type="component" value="Chromosome 9"/>
</dbReference>
<evidence type="ECO:0000256" key="1">
    <source>
        <dbReference type="ARBA" id="ARBA00008894"/>
    </source>
</evidence>
<dbReference type="OMA" id="TENKCME"/>
<dbReference type="PANTHER" id="PTHR33463">
    <property type="entry name" value="NB-ARC DOMAIN-CONTAINING PROTEIN-RELATED"/>
    <property type="match status" value="1"/>
</dbReference>
<evidence type="ECO:0000313" key="8">
    <source>
        <dbReference type="EMBL" id="BAD25932.1"/>
    </source>
</evidence>
<dbReference type="OrthoDB" id="675885at2759"/>
<organism evidence="9 11">
    <name type="scientific">Oryza sativa subsp. japonica</name>
    <name type="common">Rice</name>
    <dbReference type="NCBI Taxonomy" id="39947"/>
    <lineage>
        <taxon>Eukaryota</taxon>
        <taxon>Viridiplantae</taxon>
        <taxon>Streptophyta</taxon>
        <taxon>Embryophyta</taxon>
        <taxon>Tracheophyta</taxon>
        <taxon>Spermatophyta</taxon>
        <taxon>Magnoliopsida</taxon>
        <taxon>Liliopsida</taxon>
        <taxon>Poales</taxon>
        <taxon>Poaceae</taxon>
        <taxon>BOP clade</taxon>
        <taxon>Oryzoideae</taxon>
        <taxon>Oryzeae</taxon>
        <taxon>Oryzinae</taxon>
        <taxon>Oryza</taxon>
        <taxon>Oryza sativa</taxon>
    </lineage>
</organism>
<dbReference type="PRINTS" id="PR00364">
    <property type="entry name" value="DISEASERSIST"/>
</dbReference>
<reference evidence="9" key="2">
    <citation type="submission" date="2002-09" db="EMBL/GenBank/DDBJ databases">
        <title>Oryza sativa nipponbare(GA3) genomic DNA, chromosome 9, PAC clone:P0515A04.</title>
        <authorList>
            <person name="Sasaki T."/>
            <person name="Matsumoto T."/>
            <person name="Hattori M."/>
            <person name="Sakaki Y."/>
            <person name="Katayose Y."/>
        </authorList>
    </citation>
    <scope>NUCLEOTIDE SEQUENCE</scope>
</reference>
<protein>
    <submittedName>
        <fullName evidence="9">RPS2</fullName>
    </submittedName>
</protein>